<sequence>MTVKSTMHQMLRRFEWSVPKNYRLQLTWGTGPMPADDLPIDMRARAQR</sequence>
<accession>A0A378UX00</accession>
<gene>
    <name evidence="1" type="ORF">NCTC1542_03523</name>
</gene>
<name>A0A378UX00_MYCFO</name>
<dbReference type="EMBL" id="UGQY01000003">
    <property type="protein sequence ID" value="STZ88737.1"/>
    <property type="molecule type" value="Genomic_DNA"/>
</dbReference>
<protein>
    <submittedName>
        <fullName evidence="1">Cytochrome P450</fullName>
    </submittedName>
</protein>
<reference evidence="1 2" key="1">
    <citation type="submission" date="2018-06" db="EMBL/GenBank/DDBJ databases">
        <authorList>
            <consortium name="Pathogen Informatics"/>
            <person name="Doyle S."/>
        </authorList>
    </citation>
    <scope>NUCLEOTIDE SEQUENCE [LARGE SCALE GENOMIC DNA]</scope>
    <source>
        <strain evidence="1 2">NCTC1542</strain>
    </source>
</reference>
<proteinExistence type="predicted"/>
<organism evidence="1 2">
    <name type="scientific">Mycolicibacterium fortuitum</name>
    <name type="common">Mycobacterium fortuitum</name>
    <dbReference type="NCBI Taxonomy" id="1766"/>
    <lineage>
        <taxon>Bacteria</taxon>
        <taxon>Bacillati</taxon>
        <taxon>Actinomycetota</taxon>
        <taxon>Actinomycetes</taxon>
        <taxon>Mycobacteriales</taxon>
        <taxon>Mycobacteriaceae</taxon>
        <taxon>Mycolicibacterium</taxon>
    </lineage>
</organism>
<dbReference type="AlphaFoldDB" id="A0A378UX00"/>
<evidence type="ECO:0000313" key="1">
    <source>
        <dbReference type="EMBL" id="STZ88737.1"/>
    </source>
</evidence>
<evidence type="ECO:0000313" key="2">
    <source>
        <dbReference type="Proteomes" id="UP000255389"/>
    </source>
</evidence>
<dbReference type="Proteomes" id="UP000255389">
    <property type="component" value="Unassembled WGS sequence"/>
</dbReference>